<accession>A0A7K8YCF7</accession>
<keyword evidence="3" id="KW-0970">Cilium biogenesis/degradation</keyword>
<evidence type="ECO:0000256" key="5">
    <source>
        <dbReference type="ARBA" id="ARBA00023273"/>
    </source>
</evidence>
<dbReference type="InterPro" id="IPR010796">
    <property type="entry name" value="C2_B9-type_dom"/>
</dbReference>
<dbReference type="PANTHER" id="PTHR12968:SF2">
    <property type="entry name" value="B9 DOMAIN-CONTAINING PROTEIN 2"/>
    <property type="match status" value="1"/>
</dbReference>
<dbReference type="AlphaFoldDB" id="A0A7K8YCF7"/>
<evidence type="ECO:0000313" key="9">
    <source>
        <dbReference type="EMBL" id="NXG00417.1"/>
    </source>
</evidence>
<evidence type="ECO:0000256" key="2">
    <source>
        <dbReference type="ARBA" id="ARBA00022490"/>
    </source>
</evidence>
<dbReference type="EMBL" id="VWZD01001664">
    <property type="protein sequence ID" value="NXG00417.1"/>
    <property type="molecule type" value="Genomic_DNA"/>
</dbReference>
<dbReference type="GO" id="GO:0036038">
    <property type="term" value="C:MKS complex"/>
    <property type="evidence" value="ECO:0007669"/>
    <property type="project" value="TreeGrafter"/>
</dbReference>
<gene>
    <name evidence="9" type="primary">B9d2</name>
    <name evidence="9" type="ORF">SAKLUC_R15323</name>
</gene>
<feature type="non-terminal residue" evidence="9">
    <location>
        <position position="1"/>
    </location>
</feature>
<keyword evidence="2" id="KW-0963">Cytoplasm</keyword>
<comment type="similarity">
    <text evidence="7">Belongs to the B9D family.</text>
</comment>
<keyword evidence="5" id="KW-0966">Cell projection</keyword>
<evidence type="ECO:0000313" key="10">
    <source>
        <dbReference type="Proteomes" id="UP000558958"/>
    </source>
</evidence>
<dbReference type="GO" id="GO:0060271">
    <property type="term" value="P:cilium assembly"/>
    <property type="evidence" value="ECO:0007669"/>
    <property type="project" value="TreeGrafter"/>
</dbReference>
<evidence type="ECO:0000256" key="8">
    <source>
        <dbReference type="ARBA" id="ARBA00039272"/>
    </source>
</evidence>
<keyword evidence="10" id="KW-1185">Reference proteome</keyword>
<proteinExistence type="inferred from homology"/>
<evidence type="ECO:0000256" key="4">
    <source>
        <dbReference type="ARBA" id="ARBA00023212"/>
    </source>
</evidence>
<evidence type="ECO:0000256" key="6">
    <source>
        <dbReference type="ARBA" id="ARBA00037672"/>
    </source>
</evidence>
<name>A0A7K8YCF7_9PASS</name>
<evidence type="ECO:0000256" key="7">
    <source>
        <dbReference type="ARBA" id="ARBA00038411"/>
    </source>
</evidence>
<sequence length="86" mass="9176">LGYGVVPVPTSPGWHELDVVTWSPRGGWHDRLRQKCLGGGPQLRTPKLGIVAGGAERFRLRTESAGTVRVGLGVLPRNFGSFGVAL</sequence>
<keyword evidence="4" id="KW-0206">Cytoskeleton</keyword>
<dbReference type="PROSITE" id="PS51381">
    <property type="entry name" value="C2_B9"/>
    <property type="match status" value="1"/>
</dbReference>
<evidence type="ECO:0000256" key="3">
    <source>
        <dbReference type="ARBA" id="ARBA00022794"/>
    </source>
</evidence>
<protein>
    <recommendedName>
        <fullName evidence="8">B9 domain-containing protein 2</fullName>
    </recommendedName>
</protein>
<dbReference type="Pfam" id="PF07162">
    <property type="entry name" value="B9-C2"/>
    <property type="match status" value="1"/>
</dbReference>
<evidence type="ECO:0000256" key="1">
    <source>
        <dbReference type="ARBA" id="ARBA00004120"/>
    </source>
</evidence>
<comment type="caution">
    <text evidence="9">The sequence shown here is derived from an EMBL/GenBank/DDBJ whole genome shotgun (WGS) entry which is preliminary data.</text>
</comment>
<dbReference type="Proteomes" id="UP000558958">
    <property type="component" value="Unassembled WGS sequence"/>
</dbReference>
<organism evidence="9 10">
    <name type="scientific">Sakesphorus luctuosus</name>
    <dbReference type="NCBI Taxonomy" id="419690"/>
    <lineage>
        <taxon>Eukaryota</taxon>
        <taxon>Metazoa</taxon>
        <taxon>Chordata</taxon>
        <taxon>Craniata</taxon>
        <taxon>Vertebrata</taxon>
        <taxon>Euteleostomi</taxon>
        <taxon>Archelosauria</taxon>
        <taxon>Archosauria</taxon>
        <taxon>Dinosauria</taxon>
        <taxon>Saurischia</taxon>
        <taxon>Theropoda</taxon>
        <taxon>Coelurosauria</taxon>
        <taxon>Aves</taxon>
        <taxon>Neognathae</taxon>
        <taxon>Neoaves</taxon>
        <taxon>Telluraves</taxon>
        <taxon>Australaves</taxon>
        <taxon>Passeriformes</taxon>
        <taxon>Thamnophilidae</taxon>
        <taxon>Sakesphorus</taxon>
    </lineage>
</organism>
<dbReference type="PANTHER" id="PTHR12968">
    <property type="entry name" value="B9 DOMAIN-CONTAINING"/>
    <property type="match status" value="1"/>
</dbReference>
<comment type="subcellular location">
    <subcellularLocation>
        <location evidence="1">Cytoplasm</location>
        <location evidence="1">Cytoskeleton</location>
        <location evidence="1">Cilium basal body</location>
    </subcellularLocation>
</comment>
<feature type="non-terminal residue" evidence="9">
    <location>
        <position position="86"/>
    </location>
</feature>
<comment type="function">
    <text evidence="6">Component of the tectonic-like complex, a complex localized at the transition zone of primary cilia and acting as a barrier that prevents diffusion of transmembrane proteins between the cilia and plasma membranes.</text>
</comment>
<reference evidence="9 10" key="1">
    <citation type="submission" date="2019-09" db="EMBL/GenBank/DDBJ databases">
        <title>Bird 10,000 Genomes (B10K) Project - Family phase.</title>
        <authorList>
            <person name="Zhang G."/>
        </authorList>
    </citation>
    <scope>NUCLEOTIDE SEQUENCE [LARGE SCALE GENOMIC DNA]</scope>
    <source>
        <strain evidence="9">B10K-DU-001-06</strain>
        <tissue evidence="9">Muscle</tissue>
    </source>
</reference>